<gene>
    <name evidence="2" type="ORF">JTE90_007656</name>
</gene>
<protein>
    <submittedName>
        <fullName evidence="2">Uncharacterized protein</fullName>
    </submittedName>
</protein>
<evidence type="ECO:0000313" key="2">
    <source>
        <dbReference type="EMBL" id="KAG8174486.1"/>
    </source>
</evidence>
<feature type="compositionally biased region" description="Polar residues" evidence="1">
    <location>
        <begin position="152"/>
        <end position="165"/>
    </location>
</feature>
<accession>A0AAV6TSE9</accession>
<evidence type="ECO:0000313" key="3">
    <source>
        <dbReference type="Proteomes" id="UP000827092"/>
    </source>
</evidence>
<name>A0AAV6TSE9_9ARAC</name>
<evidence type="ECO:0000256" key="1">
    <source>
        <dbReference type="SAM" id="MobiDB-lite"/>
    </source>
</evidence>
<proteinExistence type="predicted"/>
<keyword evidence="3" id="KW-1185">Reference proteome</keyword>
<sequence>MFGVSPAESTDVVIKILSLEEGVTEGTGTALFAFYEIIMIIALVTRSLPSSLTPYRESWTTPMWNSMIQTISYNTHKPKKVESPVLVIDTNEDVTAFSYRDAQIRRPPDLDIFHPADLVNPRANRFEYEWDIVSEQLEKKLKTEENTKQFEENNPVSASIQSDPPQNEKRSKRKCFQGFLCSISEYEWDIVSEQLEKKLKTEENTKQFEENNPVSASIQSDPPQNEKRSMRKWFSRFSLFNFEDQLSKPVIKPKTAIKKKGKLHYVVEEGYKCGNPARL</sequence>
<feature type="region of interest" description="Disordered" evidence="1">
    <location>
        <begin position="202"/>
        <end position="227"/>
    </location>
</feature>
<feature type="compositionally biased region" description="Polar residues" evidence="1">
    <location>
        <begin position="210"/>
        <end position="223"/>
    </location>
</feature>
<dbReference type="AlphaFoldDB" id="A0AAV6TSE9"/>
<reference evidence="2 3" key="1">
    <citation type="journal article" date="2022" name="Nat. Ecol. Evol.">
        <title>A masculinizing supergene underlies an exaggerated male reproductive morph in a spider.</title>
        <authorList>
            <person name="Hendrickx F."/>
            <person name="De Corte Z."/>
            <person name="Sonet G."/>
            <person name="Van Belleghem S.M."/>
            <person name="Kostlbacher S."/>
            <person name="Vangestel C."/>
        </authorList>
    </citation>
    <scope>NUCLEOTIDE SEQUENCE [LARGE SCALE GENOMIC DNA]</scope>
    <source>
        <strain evidence="2">W744_W776</strain>
    </source>
</reference>
<comment type="caution">
    <text evidence="2">The sequence shown here is derived from an EMBL/GenBank/DDBJ whole genome shotgun (WGS) entry which is preliminary data.</text>
</comment>
<organism evidence="2 3">
    <name type="scientific">Oedothorax gibbosus</name>
    <dbReference type="NCBI Taxonomy" id="931172"/>
    <lineage>
        <taxon>Eukaryota</taxon>
        <taxon>Metazoa</taxon>
        <taxon>Ecdysozoa</taxon>
        <taxon>Arthropoda</taxon>
        <taxon>Chelicerata</taxon>
        <taxon>Arachnida</taxon>
        <taxon>Araneae</taxon>
        <taxon>Araneomorphae</taxon>
        <taxon>Entelegynae</taxon>
        <taxon>Araneoidea</taxon>
        <taxon>Linyphiidae</taxon>
        <taxon>Erigoninae</taxon>
        <taxon>Oedothorax</taxon>
    </lineage>
</organism>
<feature type="region of interest" description="Disordered" evidence="1">
    <location>
        <begin position="144"/>
        <end position="170"/>
    </location>
</feature>
<dbReference type="EMBL" id="JAFNEN010001203">
    <property type="protein sequence ID" value="KAG8174486.1"/>
    <property type="molecule type" value="Genomic_DNA"/>
</dbReference>
<dbReference type="Proteomes" id="UP000827092">
    <property type="component" value="Unassembled WGS sequence"/>
</dbReference>